<dbReference type="InterPro" id="IPR000253">
    <property type="entry name" value="FHA_dom"/>
</dbReference>
<dbReference type="SUPFAM" id="SSF46785">
    <property type="entry name" value="Winged helix' DNA-binding domain"/>
    <property type="match status" value="1"/>
</dbReference>
<feature type="compositionally biased region" description="Basic and acidic residues" evidence="4">
    <location>
        <begin position="294"/>
        <end position="317"/>
    </location>
</feature>
<keyword evidence="7" id="KW-1185">Reference proteome</keyword>
<accession>A0AAN6UGR3</accession>
<keyword evidence="1 3" id="KW-0238">DNA-binding</keyword>
<feature type="compositionally biased region" description="Low complexity" evidence="4">
    <location>
        <begin position="908"/>
        <end position="918"/>
    </location>
</feature>
<feature type="compositionally biased region" description="Low complexity" evidence="4">
    <location>
        <begin position="1"/>
        <end position="48"/>
    </location>
</feature>
<dbReference type="Proteomes" id="UP001304895">
    <property type="component" value="Unassembled WGS sequence"/>
</dbReference>
<dbReference type="Gene3D" id="2.60.200.20">
    <property type="match status" value="1"/>
</dbReference>
<reference evidence="6" key="2">
    <citation type="submission" date="2023-05" db="EMBL/GenBank/DDBJ databases">
        <authorList>
            <consortium name="Lawrence Berkeley National Laboratory"/>
            <person name="Steindorff A."/>
            <person name="Hensen N."/>
            <person name="Bonometti L."/>
            <person name="Westerberg I."/>
            <person name="Brannstrom I.O."/>
            <person name="Guillou S."/>
            <person name="Cros-Aarteil S."/>
            <person name="Calhoun S."/>
            <person name="Haridas S."/>
            <person name="Kuo A."/>
            <person name="Mondo S."/>
            <person name="Pangilinan J."/>
            <person name="Riley R."/>
            <person name="Labutti K."/>
            <person name="Andreopoulos B."/>
            <person name="Lipzen A."/>
            <person name="Chen C."/>
            <person name="Yanf M."/>
            <person name="Daum C."/>
            <person name="Ng V."/>
            <person name="Clum A."/>
            <person name="Ohm R."/>
            <person name="Martin F."/>
            <person name="Silar P."/>
            <person name="Natvig D."/>
            <person name="Lalanne C."/>
            <person name="Gautier V."/>
            <person name="Ament-Velasquez S.L."/>
            <person name="Kruys A."/>
            <person name="Hutchinson M.I."/>
            <person name="Powell A.J."/>
            <person name="Barry K."/>
            <person name="Miller A.N."/>
            <person name="Grigoriev I.V."/>
            <person name="Debuchy R."/>
            <person name="Gladieux P."/>
            <person name="Thoren M.H."/>
            <person name="Johannesson H."/>
        </authorList>
    </citation>
    <scope>NUCLEOTIDE SEQUENCE</scope>
    <source>
        <strain evidence="6">CBS 123565</strain>
    </source>
</reference>
<dbReference type="GO" id="GO:0005634">
    <property type="term" value="C:nucleus"/>
    <property type="evidence" value="ECO:0007669"/>
    <property type="project" value="UniProtKB-SubCell"/>
</dbReference>
<sequence length="1127" mass="120649">SCALSSCAPSAAPTAPVASSPPSSPSSPSSSAPCPSYPSCPSSPSSSPSRPPPSLHDHSAPASAATNYKQRTRPPCPIPQAMTLSALHRAGDESPAPPAFSPLTDADPGNREPSVNVSLDNEQPASSPDAAAARRLPAEKSSKPQPNGLRDAHALPSPNNHTQPDLAAGTMGVGDPMDLDGMAMGGTMDGTMDYAGGLDIFQQHPTQLLMALARLSAASQPQHMVLPPSTVRPSQVSLPPHAMLDGPDALMQNPNAAHAAAPADTPLESFARIEFADSVFQMTTYAVIIGRDQRALEQARRDERRHDDYQRRVRENEQLGLPAPSPPTHDRGKFSKSYVSEEGGMLGPESDGDENPRPAKRRKTSGGAASASGDSHQQEAAAAAEQAGQDDKNLNFNRQYVSHTPGAAAVNLSALRPSPHYVPLIGIHSPGPNIASRTKAISREHLKIEFNQKEGVFEAVPLHKNGFFCEDVHYKDEKVVLRSGDRLQIKDVDFVFIINGVAQGKTGAEEHVDEDGVSGRRYSEGGKEMSFDFESSHDPDRRSTSPEDVAVEAADEDSDSELSDPAEDMAEPGAEETPEQEVMDTIEEDPGTPTPIKPETPLDLLGELPAIPKKRGPGRPPKNGIMSKREERLRKKAAMELAKKNMPQPPPGEPPIKRKVGRPRKHPLPENAPDRPEKRKYKPRKLKNGEEGAEGSEGEKIMKERRREKPKTPPLELNRDDYTEEQLQKPNKNYGVLIDEVLSVAPDGLTLKQIYKRIQMKYPFYYFTVDTKGWESSVRHNLIGNDAFKKNEETHLWSRVPGIDIDAGKKRKANSPDQSPSMHTFGQHYPSTTTPSPHMFHGEVGSQAYRPGSVPQRTGYPPAHGQVALGQLPQQHLATQVAGAAAQQASRHAYPTTTQGPGAPPPAAGFGDPAAARPSQGHAQGTAYASPYASRPPPIATIPGGMPGATRQGIPPHHAMSPANGLPRADASSAHIGAPGPVGARPVQPAAINGNALPVKPAVAPELVRHVTNFKTTVTEQLSKRTAAAEAVAMSVINRGLGLAAESTVPDEEGLEKIVFGVFESSRTKLGANQSLHPGLVQALVNFKNSMTKTLEPRMGKLNSERLILSAVDRVLGFADRSTMPGP</sequence>
<dbReference type="SMART" id="SM00339">
    <property type="entry name" value="FH"/>
    <property type="match status" value="1"/>
</dbReference>
<organism evidence="6 7">
    <name type="scientific">Trichocladium antarcticum</name>
    <dbReference type="NCBI Taxonomy" id="1450529"/>
    <lineage>
        <taxon>Eukaryota</taxon>
        <taxon>Fungi</taxon>
        <taxon>Dikarya</taxon>
        <taxon>Ascomycota</taxon>
        <taxon>Pezizomycotina</taxon>
        <taxon>Sordariomycetes</taxon>
        <taxon>Sordariomycetidae</taxon>
        <taxon>Sordariales</taxon>
        <taxon>Chaetomiaceae</taxon>
        <taxon>Trichocladium</taxon>
    </lineage>
</organism>
<feature type="region of interest" description="Disordered" evidence="4">
    <location>
        <begin position="1"/>
        <end position="172"/>
    </location>
</feature>
<dbReference type="PANTHER" id="PTHR21712:SF29">
    <property type="entry name" value="PRE-RRNA-PROCESSING PROTEIN FHL1"/>
    <property type="match status" value="1"/>
</dbReference>
<feature type="DNA-binding region" description="Fork-head" evidence="3">
    <location>
        <begin position="729"/>
        <end position="802"/>
    </location>
</feature>
<feature type="compositionally biased region" description="Polar residues" evidence="4">
    <location>
        <begin position="113"/>
        <end position="123"/>
    </location>
</feature>
<comment type="caution">
    <text evidence="6">The sequence shown here is derived from an EMBL/GenBank/DDBJ whole genome shotgun (WGS) entry which is preliminary data.</text>
</comment>
<feature type="compositionally biased region" description="Basic and acidic residues" evidence="4">
    <location>
        <begin position="697"/>
        <end position="721"/>
    </location>
</feature>
<feature type="compositionally biased region" description="Low complexity" evidence="4">
    <location>
        <begin position="124"/>
        <end position="135"/>
    </location>
</feature>
<feature type="compositionally biased region" description="Basic and acidic residues" evidence="4">
    <location>
        <begin position="627"/>
        <end position="643"/>
    </location>
</feature>
<evidence type="ECO:0000259" key="5">
    <source>
        <dbReference type="PROSITE" id="PS50039"/>
    </source>
</evidence>
<dbReference type="InterPro" id="IPR008984">
    <property type="entry name" value="SMAD_FHA_dom_sf"/>
</dbReference>
<feature type="non-terminal residue" evidence="6">
    <location>
        <position position="1127"/>
    </location>
</feature>
<dbReference type="Pfam" id="PF00498">
    <property type="entry name" value="FHA"/>
    <property type="match status" value="1"/>
</dbReference>
<dbReference type="InterPro" id="IPR045178">
    <property type="entry name" value="Fhl1/FHA1"/>
</dbReference>
<feature type="compositionally biased region" description="Basic and acidic residues" evidence="4">
    <location>
        <begin position="517"/>
        <end position="545"/>
    </location>
</feature>
<feature type="region of interest" description="Disordered" evidence="4">
    <location>
        <begin position="807"/>
        <end position="866"/>
    </location>
</feature>
<feature type="region of interest" description="Disordered" evidence="4">
    <location>
        <begin position="506"/>
        <end position="722"/>
    </location>
</feature>
<feature type="compositionally biased region" description="Basic residues" evidence="4">
    <location>
        <begin position="657"/>
        <end position="666"/>
    </location>
</feature>
<dbReference type="PRINTS" id="PR00053">
    <property type="entry name" value="FORKHEAD"/>
</dbReference>
<dbReference type="GO" id="GO:0060962">
    <property type="term" value="P:regulation of ribosomal protein gene transcription by RNA polymerase II"/>
    <property type="evidence" value="ECO:0007669"/>
    <property type="project" value="InterPro"/>
</dbReference>
<feature type="compositionally biased region" description="Low complexity" evidence="4">
    <location>
        <begin position="365"/>
        <end position="387"/>
    </location>
</feature>
<dbReference type="EMBL" id="MU853425">
    <property type="protein sequence ID" value="KAK4131356.1"/>
    <property type="molecule type" value="Genomic_DNA"/>
</dbReference>
<evidence type="ECO:0000256" key="4">
    <source>
        <dbReference type="SAM" id="MobiDB-lite"/>
    </source>
</evidence>
<dbReference type="InterPro" id="IPR001766">
    <property type="entry name" value="Fork_head_dom"/>
</dbReference>
<evidence type="ECO:0000256" key="1">
    <source>
        <dbReference type="ARBA" id="ARBA00023125"/>
    </source>
</evidence>
<dbReference type="PROSITE" id="PS50039">
    <property type="entry name" value="FORK_HEAD_3"/>
    <property type="match status" value="1"/>
</dbReference>
<name>A0AAN6UGR3_9PEZI</name>
<dbReference type="AlphaFoldDB" id="A0AAN6UGR3"/>
<dbReference type="InterPro" id="IPR036390">
    <property type="entry name" value="WH_DNA-bd_sf"/>
</dbReference>
<comment type="subcellular location">
    <subcellularLocation>
        <location evidence="3">Nucleus</location>
    </subcellularLocation>
</comment>
<dbReference type="GO" id="GO:0003700">
    <property type="term" value="F:DNA-binding transcription factor activity"/>
    <property type="evidence" value="ECO:0007669"/>
    <property type="project" value="InterPro"/>
</dbReference>
<evidence type="ECO:0000313" key="7">
    <source>
        <dbReference type="Proteomes" id="UP001304895"/>
    </source>
</evidence>
<proteinExistence type="predicted"/>
<dbReference type="InterPro" id="IPR036388">
    <property type="entry name" value="WH-like_DNA-bd_sf"/>
</dbReference>
<keyword evidence="2 3" id="KW-0539">Nucleus</keyword>
<reference evidence="6" key="1">
    <citation type="journal article" date="2023" name="Mol. Phylogenet. Evol.">
        <title>Genome-scale phylogeny and comparative genomics of the fungal order Sordariales.</title>
        <authorList>
            <person name="Hensen N."/>
            <person name="Bonometti L."/>
            <person name="Westerberg I."/>
            <person name="Brannstrom I.O."/>
            <person name="Guillou S."/>
            <person name="Cros-Aarteil S."/>
            <person name="Calhoun S."/>
            <person name="Haridas S."/>
            <person name="Kuo A."/>
            <person name="Mondo S."/>
            <person name="Pangilinan J."/>
            <person name="Riley R."/>
            <person name="LaButti K."/>
            <person name="Andreopoulos B."/>
            <person name="Lipzen A."/>
            <person name="Chen C."/>
            <person name="Yan M."/>
            <person name="Daum C."/>
            <person name="Ng V."/>
            <person name="Clum A."/>
            <person name="Steindorff A."/>
            <person name="Ohm R.A."/>
            <person name="Martin F."/>
            <person name="Silar P."/>
            <person name="Natvig D.O."/>
            <person name="Lalanne C."/>
            <person name="Gautier V."/>
            <person name="Ament-Velasquez S.L."/>
            <person name="Kruys A."/>
            <person name="Hutchinson M.I."/>
            <person name="Powell A.J."/>
            <person name="Barry K."/>
            <person name="Miller A.N."/>
            <person name="Grigoriev I.V."/>
            <person name="Debuchy R."/>
            <person name="Gladieux P."/>
            <person name="Hiltunen Thoren M."/>
            <person name="Johannesson H."/>
        </authorList>
    </citation>
    <scope>NUCLEOTIDE SEQUENCE</scope>
    <source>
        <strain evidence="6">CBS 123565</strain>
    </source>
</reference>
<dbReference type="Gene3D" id="1.10.10.10">
    <property type="entry name" value="Winged helix-like DNA-binding domain superfamily/Winged helix DNA-binding domain"/>
    <property type="match status" value="1"/>
</dbReference>
<dbReference type="PANTHER" id="PTHR21712">
    <property type="entry name" value="PRE-RRNA-PROCESSING PROTEIN FHL1"/>
    <property type="match status" value="1"/>
</dbReference>
<protein>
    <recommendedName>
        <fullName evidence="5">Fork-head domain-containing protein</fullName>
    </recommendedName>
</protein>
<dbReference type="SUPFAM" id="SSF49879">
    <property type="entry name" value="SMAD/FHA domain"/>
    <property type="match status" value="1"/>
</dbReference>
<dbReference type="GO" id="GO:0043565">
    <property type="term" value="F:sequence-specific DNA binding"/>
    <property type="evidence" value="ECO:0007669"/>
    <property type="project" value="InterPro"/>
</dbReference>
<dbReference type="Pfam" id="PF00250">
    <property type="entry name" value="Forkhead"/>
    <property type="match status" value="1"/>
</dbReference>
<feature type="compositionally biased region" description="Low complexity" evidence="4">
    <location>
        <begin position="881"/>
        <end position="901"/>
    </location>
</feature>
<gene>
    <name evidence="6" type="ORF">BT67DRAFT_356379</name>
</gene>
<evidence type="ECO:0000313" key="6">
    <source>
        <dbReference type="EMBL" id="KAK4131356.1"/>
    </source>
</evidence>
<feature type="compositionally biased region" description="Polar residues" evidence="4">
    <location>
        <begin position="815"/>
        <end position="836"/>
    </location>
</feature>
<evidence type="ECO:0000256" key="3">
    <source>
        <dbReference type="PROSITE-ProRule" id="PRU00089"/>
    </source>
</evidence>
<feature type="compositionally biased region" description="Acidic residues" evidence="4">
    <location>
        <begin position="549"/>
        <end position="590"/>
    </location>
</feature>
<feature type="region of interest" description="Disordered" evidence="4">
    <location>
        <begin position="294"/>
        <end position="388"/>
    </location>
</feature>
<feature type="region of interest" description="Disordered" evidence="4">
    <location>
        <begin position="881"/>
        <end position="982"/>
    </location>
</feature>
<feature type="non-terminal residue" evidence="6">
    <location>
        <position position="1"/>
    </location>
</feature>
<feature type="domain" description="Fork-head" evidence="5">
    <location>
        <begin position="729"/>
        <end position="802"/>
    </location>
</feature>
<evidence type="ECO:0000256" key="2">
    <source>
        <dbReference type="ARBA" id="ARBA00023242"/>
    </source>
</evidence>